<dbReference type="InterPro" id="IPR036390">
    <property type="entry name" value="WH_DNA-bd_sf"/>
</dbReference>
<evidence type="ECO:0000256" key="1">
    <source>
        <dbReference type="ARBA" id="ARBA00009437"/>
    </source>
</evidence>
<evidence type="ECO:0000256" key="4">
    <source>
        <dbReference type="ARBA" id="ARBA00023163"/>
    </source>
</evidence>
<keyword evidence="7" id="KW-1185">Reference proteome</keyword>
<keyword evidence="4" id="KW-0804">Transcription</keyword>
<dbReference type="CDD" id="cd08438">
    <property type="entry name" value="PBP2_CidR"/>
    <property type="match status" value="1"/>
</dbReference>
<sequence length="298" mass="34244">MDIKALRYFVELVNEQSFTRASEKLFVTQPTISKMIRSLEQDVGQPLLHREGRRFWLTDAGDIVFQRAQEILAQMSQLEAELIDLNELQRGHLRLGIPPMVGHVYAGLIRRYRQTFPNVEMTIVEYGGRKIEQAVSEGDLDVAVTMLSLNAAQNLNTLELDSYPIRAVLPDTAPWRDLETVHWQDLKDEPFYVYTQEFTLSEYIDALCQQEGFVPQVAARSSQWDFLVALVKSGVGVAFLPEPLCHRIQGEGVVVKTMTPSIDWQLGVIWHSERYVSRTADAWINLCRDYRDQKYPQP</sequence>
<dbReference type="InterPro" id="IPR036388">
    <property type="entry name" value="WH-like_DNA-bd_sf"/>
</dbReference>
<reference evidence="6 7" key="1">
    <citation type="submission" date="2015-08" db="EMBL/GenBank/DDBJ databases">
        <title>Antibacterial properties of a collection of Vibrionaceae strains.</title>
        <authorList>
            <person name="Giubergia S."/>
        </authorList>
    </citation>
    <scope>NUCLEOTIDE SEQUENCE [LARGE SCALE GENOMIC DNA]</scope>
    <source>
        <strain evidence="6 7">S0821</strain>
    </source>
</reference>
<feature type="domain" description="HTH lysR-type" evidence="5">
    <location>
        <begin position="1"/>
        <end position="58"/>
    </location>
</feature>
<dbReference type="PROSITE" id="PS50931">
    <property type="entry name" value="HTH_LYSR"/>
    <property type="match status" value="1"/>
</dbReference>
<name>A0A0Q2N6A4_VIBFU</name>
<evidence type="ECO:0000313" key="7">
    <source>
        <dbReference type="Proteomes" id="UP000051221"/>
    </source>
</evidence>
<dbReference type="AlphaFoldDB" id="A0A0Q2N6A4"/>
<dbReference type="FunFam" id="1.10.10.10:FF:000001">
    <property type="entry name" value="LysR family transcriptional regulator"/>
    <property type="match status" value="1"/>
</dbReference>
<keyword evidence="2" id="KW-0805">Transcription regulation</keyword>
<dbReference type="InterPro" id="IPR000847">
    <property type="entry name" value="LysR_HTH_N"/>
</dbReference>
<proteinExistence type="inferred from homology"/>
<dbReference type="InterPro" id="IPR005119">
    <property type="entry name" value="LysR_subst-bd"/>
</dbReference>
<dbReference type="Pfam" id="PF03466">
    <property type="entry name" value="LysR_substrate"/>
    <property type="match status" value="1"/>
</dbReference>
<evidence type="ECO:0000259" key="5">
    <source>
        <dbReference type="PROSITE" id="PS50931"/>
    </source>
</evidence>
<gene>
    <name evidence="6" type="ORF">AMR76_04040</name>
</gene>
<keyword evidence="3" id="KW-0238">DNA-binding</keyword>
<evidence type="ECO:0000313" key="6">
    <source>
        <dbReference type="EMBL" id="KQH87391.1"/>
    </source>
</evidence>
<dbReference type="InParanoid" id="A0A0Q2N6A4"/>
<evidence type="ECO:0000256" key="3">
    <source>
        <dbReference type="ARBA" id="ARBA00023125"/>
    </source>
</evidence>
<evidence type="ECO:0000256" key="2">
    <source>
        <dbReference type="ARBA" id="ARBA00023015"/>
    </source>
</evidence>
<dbReference type="Gene3D" id="3.40.190.290">
    <property type="match status" value="1"/>
</dbReference>
<dbReference type="Gene3D" id="1.10.10.10">
    <property type="entry name" value="Winged helix-like DNA-binding domain superfamily/Winged helix DNA-binding domain"/>
    <property type="match status" value="1"/>
</dbReference>
<dbReference type="GO" id="GO:0005829">
    <property type="term" value="C:cytosol"/>
    <property type="evidence" value="ECO:0007669"/>
    <property type="project" value="TreeGrafter"/>
</dbReference>
<dbReference type="Proteomes" id="UP000051221">
    <property type="component" value="Unassembled WGS sequence"/>
</dbReference>
<protein>
    <submittedName>
        <fullName evidence="6">LysR family transcriptional regulator</fullName>
    </submittedName>
</protein>
<comment type="similarity">
    <text evidence="1">Belongs to the LysR transcriptional regulatory family.</text>
</comment>
<dbReference type="PRINTS" id="PR00039">
    <property type="entry name" value="HTHLYSR"/>
</dbReference>
<dbReference type="RefSeq" id="WP_055465378.1">
    <property type="nucleotide sequence ID" value="NZ_LKHS01000003.1"/>
</dbReference>
<dbReference type="SUPFAM" id="SSF53850">
    <property type="entry name" value="Periplasmic binding protein-like II"/>
    <property type="match status" value="1"/>
</dbReference>
<dbReference type="GO" id="GO:0003677">
    <property type="term" value="F:DNA binding"/>
    <property type="evidence" value="ECO:0007669"/>
    <property type="project" value="UniProtKB-KW"/>
</dbReference>
<dbReference type="GO" id="GO:0003700">
    <property type="term" value="F:DNA-binding transcription factor activity"/>
    <property type="evidence" value="ECO:0007669"/>
    <property type="project" value="InterPro"/>
</dbReference>
<comment type="caution">
    <text evidence="6">The sequence shown here is derived from an EMBL/GenBank/DDBJ whole genome shotgun (WGS) entry which is preliminary data.</text>
</comment>
<dbReference type="EMBL" id="LKHS01000003">
    <property type="protein sequence ID" value="KQH87391.1"/>
    <property type="molecule type" value="Genomic_DNA"/>
</dbReference>
<dbReference type="PANTHER" id="PTHR30419:SF8">
    <property type="entry name" value="NITROGEN ASSIMILATION TRANSCRIPTIONAL ACTIVATOR-RELATED"/>
    <property type="match status" value="1"/>
</dbReference>
<dbReference type="PANTHER" id="PTHR30419">
    <property type="entry name" value="HTH-TYPE TRANSCRIPTIONAL REGULATOR YBHD"/>
    <property type="match status" value="1"/>
</dbReference>
<dbReference type="InterPro" id="IPR050950">
    <property type="entry name" value="HTH-type_LysR_regulators"/>
</dbReference>
<dbReference type="Pfam" id="PF00126">
    <property type="entry name" value="HTH_1"/>
    <property type="match status" value="1"/>
</dbReference>
<organism evidence="6 7">
    <name type="scientific">Vibrio furnissii</name>
    <dbReference type="NCBI Taxonomy" id="29494"/>
    <lineage>
        <taxon>Bacteria</taxon>
        <taxon>Pseudomonadati</taxon>
        <taxon>Pseudomonadota</taxon>
        <taxon>Gammaproteobacteria</taxon>
        <taxon>Vibrionales</taxon>
        <taxon>Vibrionaceae</taxon>
        <taxon>Vibrio</taxon>
    </lineage>
</organism>
<accession>A0A0Q2N6A4</accession>
<dbReference type="SUPFAM" id="SSF46785">
    <property type="entry name" value="Winged helix' DNA-binding domain"/>
    <property type="match status" value="1"/>
</dbReference>